<dbReference type="RefSeq" id="WP_201827555.1">
    <property type="nucleotide sequence ID" value="NZ_JAERRH010000041.1"/>
</dbReference>
<organism evidence="1 2">
    <name type="scientific">Streptomyces musisoli</name>
    <dbReference type="NCBI Taxonomy" id="2802280"/>
    <lineage>
        <taxon>Bacteria</taxon>
        <taxon>Bacillati</taxon>
        <taxon>Actinomycetota</taxon>
        <taxon>Actinomycetes</taxon>
        <taxon>Kitasatosporales</taxon>
        <taxon>Streptomycetaceae</taxon>
        <taxon>Streptomyces</taxon>
    </lineage>
</organism>
<reference evidence="1 2" key="1">
    <citation type="submission" date="2021-01" db="EMBL/GenBank/DDBJ databases">
        <title>WGS of actinomycetes isolated from Thailand.</title>
        <authorList>
            <person name="Thawai C."/>
        </authorList>
    </citation>
    <scope>NUCLEOTIDE SEQUENCE [LARGE SCALE GENOMIC DNA]</scope>
    <source>
        <strain evidence="1 2">CH5-8</strain>
    </source>
</reference>
<dbReference type="EMBL" id="JAERRH010000041">
    <property type="protein sequence ID" value="MBL1110466.1"/>
    <property type="molecule type" value="Genomic_DNA"/>
</dbReference>
<accession>A0ABS1PDK9</accession>
<comment type="caution">
    <text evidence="1">The sequence shown here is derived from an EMBL/GenBank/DDBJ whole genome shotgun (WGS) entry which is preliminary data.</text>
</comment>
<dbReference type="Proteomes" id="UP000621386">
    <property type="component" value="Unassembled WGS sequence"/>
</dbReference>
<protein>
    <submittedName>
        <fullName evidence="1">Uncharacterized protein</fullName>
    </submittedName>
</protein>
<name>A0ABS1PDK9_9ACTN</name>
<evidence type="ECO:0000313" key="2">
    <source>
        <dbReference type="Proteomes" id="UP000621386"/>
    </source>
</evidence>
<evidence type="ECO:0000313" key="1">
    <source>
        <dbReference type="EMBL" id="MBL1110466.1"/>
    </source>
</evidence>
<gene>
    <name evidence="1" type="ORF">JK361_38995</name>
</gene>
<keyword evidence="2" id="KW-1185">Reference proteome</keyword>
<proteinExistence type="predicted"/>
<sequence>MTGVEYRWRVGRNRRCCEYHLGTLGYVVEDAARPGTTLVVETGRPAVMEPDPVPAELVLPREVAAGIRAAWSSGWTPRCDGSPFELRLSAAG</sequence>